<dbReference type="Proteomes" id="UP000045842">
    <property type="component" value="Unassembled WGS sequence"/>
</dbReference>
<accession>A0A0T9N511</accession>
<protein>
    <submittedName>
        <fullName evidence="8">Uncharacterized protein</fullName>
    </submittedName>
</protein>
<dbReference type="EMBL" id="CSAJ01000501">
    <property type="protein sequence ID" value="COW77350.1"/>
    <property type="molecule type" value="Genomic_DNA"/>
</dbReference>
<dbReference type="Proteomes" id="UP000039217">
    <property type="component" value="Unassembled WGS sequence"/>
</dbReference>
<dbReference type="EMBL" id="CQQC01000742">
    <property type="protein sequence ID" value="CNV37912.1"/>
    <property type="molecule type" value="Genomic_DNA"/>
</dbReference>
<dbReference type="EMBL" id="CSAE01000067">
    <property type="protein sequence ID" value="COV24681.1"/>
    <property type="molecule type" value="Genomic_DNA"/>
</dbReference>
<evidence type="ECO:0000313" key="7">
    <source>
        <dbReference type="EMBL" id="CNV37912.1"/>
    </source>
</evidence>
<gene>
    <name evidence="3" type="ORF">ERS007657_01763</name>
    <name evidence="7" type="ORF">ERS007661_02220</name>
    <name evidence="9" type="ORF">ERS007679_02551</name>
    <name evidence="1" type="ORF">ERS007681_03007</name>
    <name evidence="2" type="ORF">ERS007688_02874</name>
    <name evidence="8" type="ORF">ERS007703_00927</name>
    <name evidence="11" type="ORF">ERS007720_03251</name>
    <name evidence="10" type="ORF">ERS007741_01305</name>
    <name evidence="6" type="ORF">ERS027646_03536</name>
    <name evidence="5" type="ORF">ERS027659_02959</name>
    <name evidence="4" type="ORF">ERS027661_02814</name>
</gene>
<evidence type="ECO:0000313" key="3">
    <source>
        <dbReference type="EMBL" id="CFR79623.1"/>
    </source>
</evidence>
<reference evidence="8" key="1">
    <citation type="submission" date="2015-03" db="EMBL/GenBank/DDBJ databases">
        <authorList>
            <person name="Murphy D."/>
        </authorList>
    </citation>
    <scope>NUCLEOTIDE SEQUENCE [LARGE SCALE GENOMIC DNA]</scope>
    <source>
        <strain evidence="8">K00500041</strain>
    </source>
</reference>
<dbReference type="EMBL" id="CNFU01000643">
    <property type="protein sequence ID" value="CKS25210.1"/>
    <property type="molecule type" value="Genomic_DNA"/>
</dbReference>
<dbReference type="EMBL" id="CFOH01000539">
    <property type="protein sequence ID" value="CFE60447.1"/>
    <property type="molecule type" value="Genomic_DNA"/>
</dbReference>
<evidence type="ECO:0000313" key="6">
    <source>
        <dbReference type="EMBL" id="CKT42258.1"/>
    </source>
</evidence>
<evidence type="ECO:0000313" key="9">
    <source>
        <dbReference type="EMBL" id="COV83660.1"/>
    </source>
</evidence>
<organism evidence="8 12">
    <name type="scientific">Mycobacterium tuberculosis</name>
    <dbReference type="NCBI Taxonomy" id="1773"/>
    <lineage>
        <taxon>Bacteria</taxon>
        <taxon>Bacillati</taxon>
        <taxon>Actinomycetota</taxon>
        <taxon>Actinomycetes</taxon>
        <taxon>Mycobacteriales</taxon>
        <taxon>Mycobacteriaceae</taxon>
        <taxon>Mycobacterium</taxon>
        <taxon>Mycobacterium tuberculosis complex</taxon>
    </lineage>
</organism>
<evidence type="ECO:0000313" key="11">
    <source>
        <dbReference type="EMBL" id="COW77350.1"/>
    </source>
</evidence>
<dbReference type="EMBL" id="CSAD01000361">
    <property type="protein sequence ID" value="COV83660.1"/>
    <property type="molecule type" value="Genomic_DNA"/>
</dbReference>
<dbReference type="Proteomes" id="UP000049023">
    <property type="component" value="Unassembled WGS sequence"/>
</dbReference>
<dbReference type="Proteomes" id="UP000044938">
    <property type="component" value="Unassembled WGS sequence"/>
</dbReference>
<evidence type="ECO:0000313" key="19">
    <source>
        <dbReference type="Proteomes" id="UP000048600"/>
    </source>
</evidence>
<evidence type="ECO:0000313" key="2">
    <source>
        <dbReference type="EMBL" id="CFE60447.1"/>
    </source>
</evidence>
<evidence type="ECO:0000313" key="20">
    <source>
        <dbReference type="Proteomes" id="UP000048948"/>
    </source>
</evidence>
<evidence type="ECO:0000313" key="16">
    <source>
        <dbReference type="Proteomes" id="UP000046680"/>
    </source>
</evidence>
<dbReference type="EMBL" id="CFOE01000460">
    <property type="protein sequence ID" value="CFE41659.1"/>
    <property type="molecule type" value="Genomic_DNA"/>
</dbReference>
<dbReference type="EMBL" id="CHKL01000108">
    <property type="protein sequence ID" value="COW04586.1"/>
    <property type="molecule type" value="Genomic_DNA"/>
</dbReference>
<dbReference type="Proteomes" id="UP000048948">
    <property type="component" value="Unassembled WGS sequence"/>
</dbReference>
<evidence type="ECO:0000313" key="5">
    <source>
        <dbReference type="EMBL" id="CKS33654.1"/>
    </source>
</evidence>
<dbReference type="Proteomes" id="UP000046680">
    <property type="component" value="Unassembled WGS sequence"/>
</dbReference>
<dbReference type="Proteomes" id="UP000048600">
    <property type="component" value="Unassembled WGS sequence"/>
</dbReference>
<evidence type="ECO:0000313" key="17">
    <source>
        <dbReference type="Proteomes" id="UP000046947"/>
    </source>
</evidence>
<evidence type="ECO:0000313" key="12">
    <source>
        <dbReference type="Proteomes" id="UP000038802"/>
    </source>
</evidence>
<reference evidence="12 13" key="2">
    <citation type="submission" date="2015-03" db="EMBL/GenBank/DDBJ databases">
        <authorList>
            <consortium name="Pathogen Informatics"/>
        </authorList>
    </citation>
    <scope>NUCLEOTIDE SEQUENCE [LARGE SCALE GENOMIC DNA]</scope>
    <source>
        <strain evidence="6 20">Bir 172</strain>
        <strain evidence="5 22">Bir 185</strain>
        <strain evidence="4 21">Bir 187</strain>
        <strain evidence="3 16">C09601061</strain>
        <strain evidence="7 13">D00501624</strain>
        <strain evidence="9 15">G09801536</strain>
        <strain evidence="1 18">G09901357</strain>
        <strain evidence="2 17">H09601792</strain>
        <strain evidence="12">K00500041</strain>
        <strain evidence="11 14">M09401471</strain>
        <strain evidence="10 19">P00601463</strain>
    </source>
</reference>
<dbReference type="Proteomes" id="UP000050164">
    <property type="component" value="Unassembled WGS sequence"/>
</dbReference>
<evidence type="ECO:0000313" key="15">
    <source>
        <dbReference type="Proteomes" id="UP000045842"/>
    </source>
</evidence>
<dbReference type="EMBL" id="CNGE01000848">
    <property type="protein sequence ID" value="CKT42258.1"/>
    <property type="molecule type" value="Genomic_DNA"/>
</dbReference>
<dbReference type="Proteomes" id="UP000046947">
    <property type="component" value="Unassembled WGS sequence"/>
</dbReference>
<evidence type="ECO:0000313" key="1">
    <source>
        <dbReference type="EMBL" id="CFE41659.1"/>
    </source>
</evidence>
<evidence type="ECO:0000313" key="18">
    <source>
        <dbReference type="Proteomes" id="UP000048289"/>
    </source>
</evidence>
<dbReference type="EMBL" id="CGCX01000590">
    <property type="protein sequence ID" value="CFR79623.1"/>
    <property type="molecule type" value="Genomic_DNA"/>
</dbReference>
<dbReference type="Proteomes" id="UP000048289">
    <property type="component" value="Unassembled WGS sequence"/>
</dbReference>
<evidence type="ECO:0000313" key="13">
    <source>
        <dbReference type="Proteomes" id="UP000039217"/>
    </source>
</evidence>
<dbReference type="Proteomes" id="UP000038802">
    <property type="component" value="Unassembled WGS sequence"/>
</dbReference>
<evidence type="ECO:0000313" key="14">
    <source>
        <dbReference type="Proteomes" id="UP000044938"/>
    </source>
</evidence>
<dbReference type="EMBL" id="CNFT01000786">
    <property type="protein sequence ID" value="CKS33654.1"/>
    <property type="molecule type" value="Genomic_DNA"/>
</dbReference>
<evidence type="ECO:0000313" key="21">
    <source>
        <dbReference type="Proteomes" id="UP000049023"/>
    </source>
</evidence>
<proteinExistence type="predicted"/>
<evidence type="ECO:0000313" key="10">
    <source>
        <dbReference type="EMBL" id="COW04586.1"/>
    </source>
</evidence>
<name>A0A0T9N511_MYCTX</name>
<evidence type="ECO:0000313" key="4">
    <source>
        <dbReference type="EMBL" id="CKS25210.1"/>
    </source>
</evidence>
<dbReference type="AlphaFoldDB" id="A0A0T9N511"/>
<sequence>MVSGSLTCGFVPSINRTSSGAASTDSVVAPSSRVVANVTKRRTNAAPPSGSSCSARASTGTKMAVKVASSTSAATRFGSWLATENELASAAPKIAASSTIRAKPVIRLISVANAIAQECDTSAASDSSGCLCDAVGTSPGEGLIPGAFRHPDWLRHGAAGRVCR</sequence>
<evidence type="ECO:0000313" key="22">
    <source>
        <dbReference type="Proteomes" id="UP000050164"/>
    </source>
</evidence>
<evidence type="ECO:0000313" key="8">
    <source>
        <dbReference type="EMBL" id="COV24681.1"/>
    </source>
</evidence>